<evidence type="ECO:0000256" key="2">
    <source>
        <dbReference type="SAM" id="MobiDB-lite"/>
    </source>
</evidence>
<dbReference type="InterPro" id="IPR038586">
    <property type="entry name" value="Tctex-1-like_sf"/>
</dbReference>
<dbReference type="RefSeq" id="XP_015595240.2">
    <property type="nucleotide sequence ID" value="XM_015739754.2"/>
</dbReference>
<dbReference type="GO" id="GO:0005868">
    <property type="term" value="C:cytoplasmic dynein complex"/>
    <property type="evidence" value="ECO:0007669"/>
    <property type="project" value="TreeGrafter"/>
</dbReference>
<evidence type="ECO:0000313" key="4">
    <source>
        <dbReference type="RefSeq" id="XP_015595240.2"/>
    </source>
</evidence>
<reference evidence="4" key="1">
    <citation type="submission" date="2025-08" db="UniProtKB">
        <authorList>
            <consortium name="RefSeq"/>
        </authorList>
    </citation>
    <scope>IDENTIFICATION</scope>
</reference>
<name>A0AAJ7BV68_CEPCN</name>
<dbReference type="PANTHER" id="PTHR21255">
    <property type="entry name" value="T-COMPLEX-ASSOCIATED-TESTIS-EXPRESSED 1/ DYNEIN LIGHT CHAIN"/>
    <property type="match status" value="1"/>
</dbReference>
<dbReference type="GO" id="GO:0007018">
    <property type="term" value="P:microtubule-based movement"/>
    <property type="evidence" value="ECO:0007669"/>
    <property type="project" value="TreeGrafter"/>
</dbReference>
<feature type="compositionally biased region" description="Polar residues" evidence="2">
    <location>
        <begin position="8"/>
        <end position="17"/>
    </location>
</feature>
<comment type="similarity">
    <text evidence="1">Belongs to the dynein light chain Tctex-type family.</text>
</comment>
<evidence type="ECO:0000256" key="1">
    <source>
        <dbReference type="ARBA" id="ARBA00005361"/>
    </source>
</evidence>
<feature type="region of interest" description="Disordered" evidence="2">
    <location>
        <begin position="1"/>
        <end position="22"/>
    </location>
</feature>
<evidence type="ECO:0000313" key="3">
    <source>
        <dbReference type="Proteomes" id="UP000694920"/>
    </source>
</evidence>
<dbReference type="CDD" id="cd21451">
    <property type="entry name" value="DLC-like_TCTEX1D"/>
    <property type="match status" value="1"/>
</dbReference>
<protein>
    <submittedName>
        <fullName evidence="4">Tctex1 domain-containing protein 1-like</fullName>
    </submittedName>
</protein>
<gene>
    <name evidence="4" type="primary">LOC107267729</name>
</gene>
<dbReference type="GeneID" id="107267729"/>
<dbReference type="GO" id="GO:0005737">
    <property type="term" value="C:cytoplasm"/>
    <property type="evidence" value="ECO:0007669"/>
    <property type="project" value="TreeGrafter"/>
</dbReference>
<proteinExistence type="inferred from homology"/>
<organism evidence="3 4">
    <name type="scientific">Cephus cinctus</name>
    <name type="common">Wheat stem sawfly</name>
    <dbReference type="NCBI Taxonomy" id="211228"/>
    <lineage>
        <taxon>Eukaryota</taxon>
        <taxon>Metazoa</taxon>
        <taxon>Ecdysozoa</taxon>
        <taxon>Arthropoda</taxon>
        <taxon>Hexapoda</taxon>
        <taxon>Insecta</taxon>
        <taxon>Pterygota</taxon>
        <taxon>Neoptera</taxon>
        <taxon>Endopterygota</taxon>
        <taxon>Hymenoptera</taxon>
        <taxon>Cephoidea</taxon>
        <taxon>Cephidae</taxon>
        <taxon>Cephus</taxon>
    </lineage>
</organism>
<dbReference type="Proteomes" id="UP000694920">
    <property type="component" value="Unplaced"/>
</dbReference>
<dbReference type="Gene3D" id="3.30.1140.40">
    <property type="entry name" value="Tctex-1"/>
    <property type="match status" value="1"/>
</dbReference>
<accession>A0AAJ7BV68</accession>
<sequence length="187" mass="21479">MSFMSRISVHQSGQSKLSKPMEMPPFIAQNKSSRATDSGPSRGTMSNMSLLLGYRASAVYRSTKGGFKVPRYQNTYRLASYNPFKCEVVDKILEDVMTMTLKGMKYNPAVCMKLCQDMSIEIRNRIFKKDYDRYKYVVTMTIIEKTGQSINMGLSRLWDVERDTYSTYIFENTDLYAVGAVIGLYYE</sequence>
<dbReference type="Pfam" id="PF03645">
    <property type="entry name" value="Tctex-1"/>
    <property type="match status" value="1"/>
</dbReference>
<dbReference type="GO" id="GO:0045505">
    <property type="term" value="F:dynein intermediate chain binding"/>
    <property type="evidence" value="ECO:0007669"/>
    <property type="project" value="TreeGrafter"/>
</dbReference>
<dbReference type="PANTHER" id="PTHR21255:SF65">
    <property type="entry name" value="TCTEX1 DOMAIN-CONTAINING PROTEIN 2"/>
    <property type="match status" value="1"/>
</dbReference>
<dbReference type="KEGG" id="ccin:107267729"/>
<dbReference type="InterPro" id="IPR005334">
    <property type="entry name" value="Tctex-1-like"/>
</dbReference>
<keyword evidence="3" id="KW-1185">Reference proteome</keyword>
<dbReference type="AlphaFoldDB" id="A0AAJ7BV68"/>